<feature type="transmembrane region" description="Helical" evidence="1">
    <location>
        <begin position="42"/>
        <end position="62"/>
    </location>
</feature>
<protein>
    <submittedName>
        <fullName evidence="2">Phosphate acetyltransferase</fullName>
        <ecNumber evidence="2">2.3.1.8</ecNumber>
    </submittedName>
</protein>
<dbReference type="RefSeq" id="WP_009813926.1">
    <property type="nucleotide sequence ID" value="NZ_CH724156.1"/>
</dbReference>
<keyword evidence="1" id="KW-1133">Transmembrane helix</keyword>
<dbReference type="OrthoDB" id="8445931at2"/>
<dbReference type="Pfam" id="PF04143">
    <property type="entry name" value="Sulf_transp"/>
    <property type="match status" value="1"/>
</dbReference>
<reference evidence="2 3" key="1">
    <citation type="submission" date="2005-12" db="EMBL/GenBank/DDBJ databases">
        <authorList>
            <person name="Moran M.A."/>
            <person name="Ferriera S."/>
            <person name="Johnson J."/>
            <person name="Kravitz S."/>
            <person name="Halpern A."/>
            <person name="Remington K."/>
            <person name="Beeson K."/>
            <person name="Tran B."/>
            <person name="Rogers Y.-H."/>
            <person name="Friedman R."/>
            <person name="Venter J.C."/>
        </authorList>
    </citation>
    <scope>NUCLEOTIDE SEQUENCE [LARGE SCALE GENOMIC DNA]</scope>
    <source>
        <strain evidence="3">ATCC BAA-591 / DSM 15170 / ISM</strain>
    </source>
</reference>
<dbReference type="HOGENOM" id="CLU_078229_0_0_5"/>
<dbReference type="Proteomes" id="UP000005954">
    <property type="component" value="Unassembled WGS sequence"/>
</dbReference>
<gene>
    <name evidence="2" type="ORF">ISM_09581</name>
</gene>
<keyword evidence="1" id="KW-0812">Transmembrane</keyword>
<dbReference type="EC" id="2.3.1.8" evidence="2"/>
<keyword evidence="1" id="KW-0472">Membrane</keyword>
<dbReference type="GO" id="GO:0008959">
    <property type="term" value="F:phosphate acetyltransferase activity"/>
    <property type="evidence" value="ECO:0007669"/>
    <property type="project" value="UniProtKB-EC"/>
</dbReference>
<feature type="transmembrane region" description="Helical" evidence="1">
    <location>
        <begin position="275"/>
        <end position="294"/>
    </location>
</feature>
<keyword evidence="3" id="KW-1185">Reference proteome</keyword>
<keyword evidence="2" id="KW-0012">Acyltransferase</keyword>
<dbReference type="STRING" id="89187.ISM_09581"/>
<dbReference type="InterPro" id="IPR007272">
    <property type="entry name" value="Sulf_transp_TsuA/YedE"/>
</dbReference>
<comment type="caution">
    <text evidence="2">The sequence shown here is derived from an EMBL/GenBank/DDBJ whole genome shotgun (WGS) entry which is preliminary data.</text>
</comment>
<name>A3SQF4_ROSNI</name>
<accession>A3SQF4</accession>
<dbReference type="AlphaFoldDB" id="A3SQF4"/>
<evidence type="ECO:0000256" key="1">
    <source>
        <dbReference type="SAM" id="Phobius"/>
    </source>
</evidence>
<evidence type="ECO:0000313" key="3">
    <source>
        <dbReference type="Proteomes" id="UP000005954"/>
    </source>
</evidence>
<sequence length="315" mass="32752">MIDSLYVVLAMAFALGLALRAGSVCLVAATEALLRRRNPDRMLLILEGTGWALVALVLLGAYPIGMSFSQPVVIGLLGAFVFGVGAAVNGACAFGVIAQIGTGRFEYFLTGLGLWIAMQGAVFLDLEAAAMRAGPVLPWSLALWAIAALFLGRLVLLHLRGAVNLGRAVTGSLAIAVAAGCFTSLAVLHREFPWITLLADLSMADLLSVLIAALVVAGAIVAGLLIPDGFELRWPGWRRLAKRFAGGFLMGLGGVLLPGGNDSLLFFGLTTGAPMAVLGLCAVIAGIVATSLISGRRLSPFLRRAAEICGLADRR</sequence>
<feature type="transmembrane region" description="Helical" evidence="1">
    <location>
        <begin position="105"/>
        <end position="124"/>
    </location>
</feature>
<keyword evidence="2" id="KW-0808">Transferase</keyword>
<dbReference type="EMBL" id="AALY01000003">
    <property type="protein sequence ID" value="EAP75363.1"/>
    <property type="molecule type" value="Genomic_DNA"/>
</dbReference>
<evidence type="ECO:0000313" key="2">
    <source>
        <dbReference type="EMBL" id="EAP75363.1"/>
    </source>
</evidence>
<dbReference type="eggNOG" id="COG2391">
    <property type="taxonomic scope" value="Bacteria"/>
</dbReference>
<feature type="transmembrane region" description="Helical" evidence="1">
    <location>
        <begin position="136"/>
        <end position="156"/>
    </location>
</feature>
<feature type="transmembrane region" description="Helical" evidence="1">
    <location>
        <begin position="247"/>
        <end position="269"/>
    </location>
</feature>
<feature type="transmembrane region" description="Helical" evidence="1">
    <location>
        <begin position="207"/>
        <end position="226"/>
    </location>
</feature>
<proteinExistence type="predicted"/>
<feature type="transmembrane region" description="Helical" evidence="1">
    <location>
        <begin position="74"/>
        <end position="98"/>
    </location>
</feature>
<organism evidence="2 3">
    <name type="scientific">Roseovarius nubinhibens (strain ATCC BAA-591 / DSM 15170 / ISM)</name>
    <dbReference type="NCBI Taxonomy" id="89187"/>
    <lineage>
        <taxon>Bacteria</taxon>
        <taxon>Pseudomonadati</taxon>
        <taxon>Pseudomonadota</taxon>
        <taxon>Alphaproteobacteria</taxon>
        <taxon>Rhodobacterales</taxon>
        <taxon>Roseobacteraceae</taxon>
        <taxon>Roseovarius</taxon>
    </lineage>
</organism>
<feature type="transmembrane region" description="Helical" evidence="1">
    <location>
        <begin position="168"/>
        <end position="187"/>
    </location>
</feature>
<feature type="transmembrane region" description="Helical" evidence="1">
    <location>
        <begin position="6"/>
        <end position="30"/>
    </location>
</feature>